<organism evidence="1 2">
    <name type="scientific">Russula earlei</name>
    <dbReference type="NCBI Taxonomy" id="71964"/>
    <lineage>
        <taxon>Eukaryota</taxon>
        <taxon>Fungi</taxon>
        <taxon>Dikarya</taxon>
        <taxon>Basidiomycota</taxon>
        <taxon>Agaricomycotina</taxon>
        <taxon>Agaricomycetes</taxon>
        <taxon>Russulales</taxon>
        <taxon>Russulaceae</taxon>
        <taxon>Russula</taxon>
    </lineage>
</organism>
<accession>A0ACC0TQB4</accession>
<sequence>MTHVHNTEDSNGWSQWTPGLCTPDGLPVMGTLLSPSSPEESSMVIRHAYILTKGSLKTIAFRLLPRVGCTPVLPFDLNLHILPPKKLTTEQHELDMLNRTQIWIICFNIDKSTATQFRKPLTLTEDFIVRKSLEWYKSSPNNHSYDMHIITYTLLFRVVNKFHQEVFSDPTAVTLEHDRLLTNCRQEWAKRFERDSDHSDAACEFRVKLSSIVCLSGVGFARFAGSPVFLSHTVTPITRGSCLSSFGFQMCSNGALKADDEVFFTRSAKTVVTVLVDSLVPTGYIHFAPDGCFVFAAFTSAFILKVPRPAFYRSVVMVGASDLRLL</sequence>
<reference evidence="1" key="1">
    <citation type="submission" date="2021-03" db="EMBL/GenBank/DDBJ databases">
        <title>Evolutionary priming and transition to the ectomycorrhizal habit in an iconic lineage of mushroom-forming fungi: is preadaptation a requirement?</title>
        <authorList>
            <consortium name="DOE Joint Genome Institute"/>
            <person name="Looney B.P."/>
            <person name="Miyauchi S."/>
            <person name="Morin E."/>
            <person name="Drula E."/>
            <person name="Courty P.E."/>
            <person name="Chicoki N."/>
            <person name="Fauchery L."/>
            <person name="Kohler A."/>
            <person name="Kuo A."/>
            <person name="LaButti K."/>
            <person name="Pangilinan J."/>
            <person name="Lipzen A."/>
            <person name="Riley R."/>
            <person name="Andreopoulos W."/>
            <person name="He G."/>
            <person name="Johnson J."/>
            <person name="Barry K.W."/>
            <person name="Grigoriev I.V."/>
            <person name="Nagy L."/>
            <person name="Hibbett D."/>
            <person name="Henrissat B."/>
            <person name="Matheny P.B."/>
            <person name="Labbe J."/>
            <person name="Martin A.F."/>
        </authorList>
    </citation>
    <scope>NUCLEOTIDE SEQUENCE</scope>
    <source>
        <strain evidence="1">BPL698</strain>
    </source>
</reference>
<name>A0ACC0TQB4_9AGAM</name>
<dbReference type="Proteomes" id="UP001207468">
    <property type="component" value="Unassembled WGS sequence"/>
</dbReference>
<keyword evidence="2" id="KW-1185">Reference proteome</keyword>
<evidence type="ECO:0000313" key="2">
    <source>
        <dbReference type="Proteomes" id="UP001207468"/>
    </source>
</evidence>
<proteinExistence type="predicted"/>
<comment type="caution">
    <text evidence="1">The sequence shown here is derived from an EMBL/GenBank/DDBJ whole genome shotgun (WGS) entry which is preliminary data.</text>
</comment>
<protein>
    <submittedName>
        <fullName evidence="1">Uncharacterized protein</fullName>
    </submittedName>
</protein>
<gene>
    <name evidence="1" type="ORF">F5148DRAFT_1372352</name>
</gene>
<dbReference type="EMBL" id="JAGFNK010001636">
    <property type="protein sequence ID" value="KAI9429945.1"/>
    <property type="molecule type" value="Genomic_DNA"/>
</dbReference>
<evidence type="ECO:0000313" key="1">
    <source>
        <dbReference type="EMBL" id="KAI9429945.1"/>
    </source>
</evidence>